<dbReference type="SUPFAM" id="SSF50729">
    <property type="entry name" value="PH domain-like"/>
    <property type="match status" value="1"/>
</dbReference>
<organism evidence="2 3">
    <name type="scientific">Mucor saturninus</name>
    <dbReference type="NCBI Taxonomy" id="64648"/>
    <lineage>
        <taxon>Eukaryota</taxon>
        <taxon>Fungi</taxon>
        <taxon>Fungi incertae sedis</taxon>
        <taxon>Mucoromycota</taxon>
        <taxon>Mucoromycotina</taxon>
        <taxon>Mucoromycetes</taxon>
        <taxon>Mucorales</taxon>
        <taxon>Mucorineae</taxon>
        <taxon>Mucoraceae</taxon>
        <taxon>Mucor</taxon>
    </lineage>
</organism>
<dbReference type="Proteomes" id="UP000603453">
    <property type="component" value="Unassembled WGS sequence"/>
</dbReference>
<protein>
    <recommendedName>
        <fullName evidence="1">Pleckstrin homology domain-containing protein</fullName>
    </recommendedName>
</protein>
<feature type="non-terminal residue" evidence="2">
    <location>
        <position position="1"/>
    </location>
</feature>
<evidence type="ECO:0000313" key="3">
    <source>
        <dbReference type="Proteomes" id="UP000603453"/>
    </source>
</evidence>
<dbReference type="InterPro" id="IPR041681">
    <property type="entry name" value="PH_9"/>
</dbReference>
<dbReference type="Pfam" id="PF15410">
    <property type="entry name" value="PH_9"/>
    <property type="match status" value="1"/>
</dbReference>
<dbReference type="OrthoDB" id="2157641at2759"/>
<evidence type="ECO:0000313" key="2">
    <source>
        <dbReference type="EMBL" id="KAG2211681.1"/>
    </source>
</evidence>
<keyword evidence="3" id="KW-1185">Reference proteome</keyword>
<dbReference type="AlphaFoldDB" id="A0A8H7RL64"/>
<evidence type="ECO:0000259" key="1">
    <source>
        <dbReference type="Pfam" id="PF15410"/>
    </source>
</evidence>
<accession>A0A8H7RL64</accession>
<proteinExistence type="predicted"/>
<name>A0A8H7RL64_9FUNG</name>
<dbReference type="Gene3D" id="2.30.29.30">
    <property type="entry name" value="Pleckstrin-homology domain (PH domain)/Phosphotyrosine-binding domain (PTB)"/>
    <property type="match status" value="1"/>
</dbReference>
<reference evidence="2" key="1">
    <citation type="submission" date="2020-12" db="EMBL/GenBank/DDBJ databases">
        <title>Metabolic potential, ecology and presence of endohyphal bacteria is reflected in genomic diversity of Mucoromycotina.</title>
        <authorList>
            <person name="Muszewska A."/>
            <person name="Okrasinska A."/>
            <person name="Steczkiewicz K."/>
            <person name="Drgas O."/>
            <person name="Orlowska M."/>
            <person name="Perlinska-Lenart U."/>
            <person name="Aleksandrzak-Piekarczyk T."/>
            <person name="Szatraj K."/>
            <person name="Zielenkiewicz U."/>
            <person name="Pilsyk S."/>
            <person name="Malc E."/>
            <person name="Mieczkowski P."/>
            <person name="Kruszewska J.S."/>
            <person name="Biernat P."/>
            <person name="Pawlowska J."/>
        </authorList>
    </citation>
    <scope>NUCLEOTIDE SEQUENCE</scope>
    <source>
        <strain evidence="2">WA0000017839</strain>
    </source>
</reference>
<dbReference type="InterPro" id="IPR011993">
    <property type="entry name" value="PH-like_dom_sf"/>
</dbReference>
<comment type="caution">
    <text evidence="2">The sequence shown here is derived from an EMBL/GenBank/DDBJ whole genome shotgun (WGS) entry which is preliminary data.</text>
</comment>
<gene>
    <name evidence="2" type="ORF">INT47_008778</name>
</gene>
<sequence length="300" mass="34431">RRGQSVINPLDNKLSFSVSELKQGLVMRKHVMESTDKRARNRQWQLCYLVMNGTELVMHRPVNVSQQQNIQQTYDQKARRRRSMMLWNQSVCSLQDILSHGGGAEDWQADQEGTPLGILEMNHTYTSAIPPPGWNGQRPHVFRMETADGGLWLFESTDMFAIQAWVEAANITAAKISKGPMTGAVCNIDYGWGAKWDNTTTEFTTETVPVWYPPTPCMIKSTLDMNYQYYDFEAQITNLNEELARHRGLKMSLDKKFSPGNNHGLNSMQALTNWDRKLQFILHELVKLKCYKESLHQSLT</sequence>
<feature type="domain" description="Pleckstrin homology" evidence="1">
    <location>
        <begin position="22"/>
        <end position="174"/>
    </location>
</feature>
<dbReference type="EMBL" id="JAEPRD010000008">
    <property type="protein sequence ID" value="KAG2211681.1"/>
    <property type="molecule type" value="Genomic_DNA"/>
</dbReference>